<dbReference type="InterPro" id="IPR016024">
    <property type="entry name" value="ARM-type_fold"/>
</dbReference>
<name>A0A936TD66_9ACTN</name>
<evidence type="ECO:0000313" key="1">
    <source>
        <dbReference type="EMBL" id="MBK9295289.1"/>
    </source>
</evidence>
<sequence>MESTSELDMAALRRRLEAASAPERAEAMSAYLRNQFPFLGIGAKDRRAATRPTLVAAKAASPDELLAFAVECWEQSEREFAYVACDVLRSQASRLEPRHLDGVRSLLTSRSWWDTVDPLATRTVGTMVRTHPELAGTMDRWVHSDDFWLARTAILHQLLFGEATDAQRLLSYCEARAGDDEFFIRKAIGWALRQYARVDPAAVRTFVVAHDGELSGLTKREALKHLN</sequence>
<dbReference type="SUPFAM" id="SSF48371">
    <property type="entry name" value="ARM repeat"/>
    <property type="match status" value="1"/>
</dbReference>
<dbReference type="Pfam" id="PF08713">
    <property type="entry name" value="DNA_alkylation"/>
    <property type="match status" value="1"/>
</dbReference>
<dbReference type="Gene3D" id="1.25.40.290">
    <property type="entry name" value="ARM repeat domains"/>
    <property type="match status" value="1"/>
</dbReference>
<dbReference type="Proteomes" id="UP000727993">
    <property type="component" value="Unassembled WGS sequence"/>
</dbReference>
<evidence type="ECO:0000313" key="2">
    <source>
        <dbReference type="Proteomes" id="UP000727993"/>
    </source>
</evidence>
<reference evidence="1 2" key="1">
    <citation type="submission" date="2020-10" db="EMBL/GenBank/DDBJ databases">
        <title>Connecting structure to function with the recovery of over 1000 high-quality activated sludge metagenome-assembled genomes encoding full-length rRNA genes using long-read sequencing.</title>
        <authorList>
            <person name="Singleton C.M."/>
            <person name="Petriglieri F."/>
            <person name="Kristensen J.M."/>
            <person name="Kirkegaard R.H."/>
            <person name="Michaelsen T.Y."/>
            <person name="Andersen M.H."/>
            <person name="Karst S.M."/>
            <person name="Dueholm M.S."/>
            <person name="Nielsen P.H."/>
            <person name="Albertsen M."/>
        </authorList>
    </citation>
    <scope>NUCLEOTIDE SEQUENCE [LARGE SCALE GENOMIC DNA]</scope>
    <source>
        <strain evidence="1">Lyne_18-Q3-R50-59_MAXAC.006</strain>
    </source>
</reference>
<dbReference type="CDD" id="cd07064">
    <property type="entry name" value="AlkD_like_1"/>
    <property type="match status" value="1"/>
</dbReference>
<dbReference type="Gene3D" id="1.20.1660.10">
    <property type="entry name" value="Hypothetical protein (EF3068)"/>
    <property type="match status" value="1"/>
</dbReference>
<comment type="caution">
    <text evidence="1">The sequence shown here is derived from an EMBL/GenBank/DDBJ whole genome shotgun (WGS) entry which is preliminary data.</text>
</comment>
<dbReference type="PANTHER" id="PTHR34070:SF1">
    <property type="entry name" value="DNA ALKYLATION REPAIR PROTEIN"/>
    <property type="match status" value="1"/>
</dbReference>
<dbReference type="AlphaFoldDB" id="A0A936TD66"/>
<proteinExistence type="predicted"/>
<dbReference type="PANTHER" id="PTHR34070">
    <property type="entry name" value="ARMADILLO-TYPE FOLD"/>
    <property type="match status" value="1"/>
</dbReference>
<gene>
    <name evidence="1" type="ORF">IPN02_00105</name>
</gene>
<dbReference type="InterPro" id="IPR014825">
    <property type="entry name" value="DNA_alkylation"/>
</dbReference>
<organism evidence="1 2">
    <name type="scientific">Candidatus Neomicrothrix subdominans</name>
    <dbReference type="NCBI Taxonomy" id="2954438"/>
    <lineage>
        <taxon>Bacteria</taxon>
        <taxon>Bacillati</taxon>
        <taxon>Actinomycetota</taxon>
        <taxon>Acidimicrobiia</taxon>
        <taxon>Acidimicrobiales</taxon>
        <taxon>Microthrixaceae</taxon>
        <taxon>Candidatus Neomicrothrix</taxon>
    </lineage>
</organism>
<accession>A0A936TD66</accession>
<protein>
    <submittedName>
        <fullName evidence="1">DNA alkylation repair protein</fullName>
    </submittedName>
</protein>
<dbReference type="EMBL" id="JADJZA010000001">
    <property type="protein sequence ID" value="MBK9295289.1"/>
    <property type="molecule type" value="Genomic_DNA"/>
</dbReference>